<dbReference type="InterPro" id="IPR029033">
    <property type="entry name" value="His_PPase_superfam"/>
</dbReference>
<evidence type="ECO:0000313" key="6">
    <source>
        <dbReference type="Proteomes" id="UP001585053"/>
    </source>
</evidence>
<dbReference type="InterPro" id="IPR050275">
    <property type="entry name" value="PGM_Phosphatase"/>
</dbReference>
<feature type="active site" description="Tele-phosphohistidine intermediate" evidence="1">
    <location>
        <position position="12"/>
    </location>
</feature>
<evidence type="ECO:0000313" key="4">
    <source>
        <dbReference type="EMBL" id="MYR31571.1"/>
    </source>
</evidence>
<dbReference type="InterPro" id="IPR013078">
    <property type="entry name" value="His_Pase_superF_clade-1"/>
</dbReference>
<dbReference type="EMBL" id="WWHY01000001">
    <property type="protein sequence ID" value="MYR31571.1"/>
    <property type="molecule type" value="Genomic_DNA"/>
</dbReference>
<dbReference type="GO" id="GO:0016791">
    <property type="term" value="F:phosphatase activity"/>
    <property type="evidence" value="ECO:0007669"/>
    <property type="project" value="TreeGrafter"/>
</dbReference>
<evidence type="ECO:0000313" key="5">
    <source>
        <dbReference type="Proteomes" id="UP000467124"/>
    </source>
</evidence>
<dbReference type="EC" id="3.1.3.-" evidence="3"/>
<protein>
    <submittedName>
        <fullName evidence="4">Histidine phosphatase family protein</fullName>
        <ecNumber evidence="3">3.1.3.-</ecNumber>
    </submittedName>
</protein>
<dbReference type="Gene3D" id="3.40.50.1240">
    <property type="entry name" value="Phosphoglycerate mutase-like"/>
    <property type="match status" value="1"/>
</dbReference>
<feature type="binding site" evidence="2">
    <location>
        <begin position="11"/>
        <end position="18"/>
    </location>
    <ligand>
        <name>substrate</name>
    </ligand>
</feature>
<reference evidence="3 6" key="2">
    <citation type="submission" date="2024-01" db="EMBL/GenBank/DDBJ databases">
        <title>Genome mining of biosynthetic gene clusters to explore secondary metabolites of Streptomyces sp.</title>
        <authorList>
            <person name="Baig A."/>
            <person name="Ajitkumar Shintre N."/>
            <person name="Kumar H."/>
            <person name="Anbarasu A."/>
            <person name="Ramaiah S."/>
        </authorList>
    </citation>
    <scope>NUCLEOTIDE SEQUENCE [LARGE SCALE GENOMIC DNA]</scope>
    <source>
        <strain evidence="3 6">A01</strain>
    </source>
</reference>
<dbReference type="RefSeq" id="WP_014913107.1">
    <property type="nucleotide sequence ID" value="NZ_BAZE01000012.1"/>
</dbReference>
<keyword evidence="6" id="KW-1185">Reference proteome</keyword>
<name>A0A7K2INL0_9ACTN</name>
<accession>A0A7K2INL0</accession>
<dbReference type="GeneID" id="91393433"/>
<sequence>MSDAPRVLFWRHGRTTWNVEKRFQGQTDIDLDPVGHAQAERAGRLLATLGPDVIVASDLKRAADTAGYLSRASGLAVEYDKGLRERFGGSWEGLTADELSRRWPVEHARMDIPDGENISEVGDRMTAAVERGIAKTPAGGLLVIVSHGAAVRVGISRMLGIPDERRELLGPLSNCCWSVLQRRGPEWRLMEHNAASLPEPVVLSDDA</sequence>
<dbReference type="OMA" id="VWRHGNT"/>
<dbReference type="SUPFAM" id="SSF53254">
    <property type="entry name" value="Phosphoglycerate mutase-like"/>
    <property type="match status" value="1"/>
</dbReference>
<dbReference type="EMBL" id="JAYMRS010000003">
    <property type="protein sequence ID" value="MFB8768515.1"/>
    <property type="molecule type" value="Genomic_DNA"/>
</dbReference>
<feature type="active site" description="Proton donor/acceptor" evidence="1">
    <location>
        <position position="85"/>
    </location>
</feature>
<dbReference type="PANTHER" id="PTHR48100:SF62">
    <property type="entry name" value="GLUCOSYL-3-PHOSPHOGLYCERATE PHOSPHATASE"/>
    <property type="match status" value="1"/>
</dbReference>
<evidence type="ECO:0000256" key="2">
    <source>
        <dbReference type="PIRSR" id="PIRSR613078-2"/>
    </source>
</evidence>
<gene>
    <name evidence="4" type="ORF">GTW20_04630</name>
    <name evidence="3" type="ORF">VSQ78_12450</name>
</gene>
<feature type="binding site" evidence="2">
    <location>
        <position position="61"/>
    </location>
    <ligand>
        <name>substrate</name>
    </ligand>
</feature>
<dbReference type="Proteomes" id="UP000467124">
    <property type="component" value="Unassembled WGS sequence"/>
</dbReference>
<proteinExistence type="predicted"/>
<reference evidence="4 5" key="1">
    <citation type="journal article" date="2019" name="Nat. Commun.">
        <title>The antimicrobial potential of Streptomyces from insect microbiomes.</title>
        <authorList>
            <person name="Chevrette M.G."/>
            <person name="Carlson C.M."/>
            <person name="Ortega H.E."/>
            <person name="Thomas C."/>
            <person name="Ananiev G.E."/>
            <person name="Barns K.J."/>
            <person name="Book A.J."/>
            <person name="Cagnazzo J."/>
            <person name="Carlos C."/>
            <person name="Flanigan W."/>
            <person name="Grubbs K.J."/>
            <person name="Horn H.A."/>
            <person name="Hoffmann F.M."/>
            <person name="Klassen J.L."/>
            <person name="Knack J.J."/>
            <person name="Lewin G.R."/>
            <person name="McDonald B.R."/>
            <person name="Muller L."/>
            <person name="Melo W.G.P."/>
            <person name="Pinto-Tomas A.A."/>
            <person name="Schmitz A."/>
            <person name="Wendt-Pienkowski E."/>
            <person name="Wildman S."/>
            <person name="Zhao M."/>
            <person name="Zhang F."/>
            <person name="Bugni T.S."/>
            <person name="Andes D.R."/>
            <person name="Pupo M.T."/>
            <person name="Currie C.R."/>
        </authorList>
    </citation>
    <scope>NUCLEOTIDE SEQUENCE [LARGE SCALE GENOMIC DNA]</scope>
    <source>
        <strain evidence="4 5">SID5840</strain>
    </source>
</reference>
<organism evidence="4 5">
    <name type="scientific">Nocardiopsis alba</name>
    <dbReference type="NCBI Taxonomy" id="53437"/>
    <lineage>
        <taxon>Bacteria</taxon>
        <taxon>Bacillati</taxon>
        <taxon>Actinomycetota</taxon>
        <taxon>Actinomycetes</taxon>
        <taxon>Streptosporangiales</taxon>
        <taxon>Nocardiopsidaceae</taxon>
        <taxon>Nocardiopsis</taxon>
    </lineage>
</organism>
<dbReference type="Pfam" id="PF00300">
    <property type="entry name" value="His_Phos_1"/>
    <property type="match status" value="1"/>
</dbReference>
<dbReference type="GO" id="GO:0005737">
    <property type="term" value="C:cytoplasm"/>
    <property type="evidence" value="ECO:0007669"/>
    <property type="project" value="TreeGrafter"/>
</dbReference>
<dbReference type="PANTHER" id="PTHR48100">
    <property type="entry name" value="BROAD-SPECIFICITY PHOSPHATASE YOR283W-RELATED"/>
    <property type="match status" value="1"/>
</dbReference>
<evidence type="ECO:0000313" key="3">
    <source>
        <dbReference type="EMBL" id="MFB8768515.1"/>
    </source>
</evidence>
<keyword evidence="3" id="KW-0378">Hydrolase</keyword>
<dbReference type="CDD" id="cd07067">
    <property type="entry name" value="HP_PGM_like"/>
    <property type="match status" value="1"/>
</dbReference>
<dbReference type="Proteomes" id="UP001585053">
    <property type="component" value="Unassembled WGS sequence"/>
</dbReference>
<comment type="caution">
    <text evidence="4">The sequence shown here is derived from an EMBL/GenBank/DDBJ whole genome shotgun (WGS) entry which is preliminary data.</text>
</comment>
<dbReference type="SMART" id="SM00855">
    <property type="entry name" value="PGAM"/>
    <property type="match status" value="1"/>
</dbReference>
<dbReference type="AlphaFoldDB" id="A0A7K2INL0"/>
<evidence type="ECO:0000256" key="1">
    <source>
        <dbReference type="PIRSR" id="PIRSR613078-1"/>
    </source>
</evidence>